<dbReference type="InterPro" id="IPR000719">
    <property type="entry name" value="Prot_kinase_dom"/>
</dbReference>
<keyword evidence="6" id="KW-0418">Kinase</keyword>
<accession>A0A8H3NI97</accession>
<gene>
    <name evidence="6" type="ORF">IFM46972_03483</name>
</gene>
<protein>
    <submittedName>
        <fullName evidence="6">Serine/threonine-protein kinase chk2</fullName>
    </submittedName>
</protein>
<dbReference type="InterPro" id="IPR011009">
    <property type="entry name" value="Kinase-like_dom_sf"/>
</dbReference>
<dbReference type="SUPFAM" id="SSF48403">
    <property type="entry name" value="Ankyrin repeat"/>
    <property type="match status" value="1"/>
</dbReference>
<dbReference type="PROSITE" id="PS00107">
    <property type="entry name" value="PROTEIN_KINASE_ATP"/>
    <property type="match status" value="1"/>
</dbReference>
<evidence type="ECO:0000313" key="6">
    <source>
        <dbReference type="EMBL" id="GFF32249.1"/>
    </source>
</evidence>
<dbReference type="Pfam" id="PF00069">
    <property type="entry name" value="Pkinase"/>
    <property type="match status" value="1"/>
</dbReference>
<dbReference type="GO" id="GO:0005524">
    <property type="term" value="F:ATP binding"/>
    <property type="evidence" value="ECO:0007669"/>
    <property type="project" value="UniProtKB-UniRule"/>
</dbReference>
<dbReference type="EMBL" id="BLKC01000018">
    <property type="protein sequence ID" value="GFF32249.1"/>
    <property type="molecule type" value="Genomic_DNA"/>
</dbReference>
<keyword evidence="6" id="KW-0808">Transferase</keyword>
<name>A0A8H3NI97_9EURO</name>
<sequence length="431" mass="48347">MSAVSSGNIDAVRMLVEAGAELMVETEWGDFALSMAVRSGQEAIAAFLADHGALLPRGVTGRRASIIASRRGLQRLVRRLTVAYEAVAGMPSQRQSSRIMSGLPERLDIPWERQSDSSTDEVSFAELMEQYDIKTGFYQRYNMMQQIGKGHFATVYICSNRVTGVLFAVKIFQSHKSPSTLDFKGLHYEIQLLRELQKRSHPNLMRMADLFADFEKNRICLVMYLGKEGDPFDIIVANHNFTEAETRIIFTQLLSAIKFLHDCGWVHRDVKPEDILVMDKDLTIQLSDFGLAKKLHTESGFEELTTTLCGTPSSRNRRYGFGVDLWSGVVLYICLCRFPPFSDDLHTEENPCTLAEQIKMGQYYNPSPYWDSVGDSALDLIDSMLTVDVDKRATAWECLSHPWKCQESSVSPDGENDAVPDSEGNAIIAGL</sequence>
<dbReference type="FunFam" id="1.10.510.10:FF:000571">
    <property type="entry name" value="Maternal embryonic leucine zipper kinase"/>
    <property type="match status" value="1"/>
</dbReference>
<dbReference type="InterPro" id="IPR002110">
    <property type="entry name" value="Ankyrin_rpt"/>
</dbReference>
<dbReference type="InterPro" id="IPR036770">
    <property type="entry name" value="Ankyrin_rpt-contain_sf"/>
</dbReference>
<evidence type="ECO:0000256" key="2">
    <source>
        <dbReference type="ARBA" id="ARBA00022840"/>
    </source>
</evidence>
<keyword evidence="1 4" id="KW-0547">Nucleotide-binding</keyword>
<dbReference type="SUPFAM" id="SSF56112">
    <property type="entry name" value="Protein kinase-like (PK-like)"/>
    <property type="match status" value="1"/>
</dbReference>
<dbReference type="PANTHER" id="PTHR24347">
    <property type="entry name" value="SERINE/THREONINE-PROTEIN KINASE"/>
    <property type="match status" value="1"/>
</dbReference>
<dbReference type="AlphaFoldDB" id="A0A8H3NI97"/>
<feature type="domain" description="Protein kinase" evidence="5">
    <location>
        <begin position="141"/>
        <end position="404"/>
    </location>
</feature>
<keyword evidence="3" id="KW-0040">ANK repeat</keyword>
<keyword evidence="2 4" id="KW-0067">ATP-binding</keyword>
<reference evidence="6 7" key="1">
    <citation type="submission" date="2020-01" db="EMBL/GenBank/DDBJ databases">
        <title>Draft genome sequence of Aspergillus udagawae IFM 46972.</title>
        <authorList>
            <person name="Takahashi H."/>
            <person name="Yaguchi T."/>
        </authorList>
    </citation>
    <scope>NUCLEOTIDE SEQUENCE [LARGE SCALE GENOMIC DNA]</scope>
    <source>
        <strain evidence="6 7">IFM 46972</strain>
    </source>
</reference>
<dbReference type="GO" id="GO:0004672">
    <property type="term" value="F:protein kinase activity"/>
    <property type="evidence" value="ECO:0007669"/>
    <property type="project" value="InterPro"/>
</dbReference>
<evidence type="ECO:0000256" key="3">
    <source>
        <dbReference type="PROSITE-ProRule" id="PRU00023"/>
    </source>
</evidence>
<evidence type="ECO:0000313" key="7">
    <source>
        <dbReference type="Proteomes" id="UP000465221"/>
    </source>
</evidence>
<feature type="repeat" description="ANK" evidence="3">
    <location>
        <begin position="1"/>
        <end position="27"/>
    </location>
</feature>
<evidence type="ECO:0000256" key="4">
    <source>
        <dbReference type="PROSITE-ProRule" id="PRU10141"/>
    </source>
</evidence>
<dbReference type="Gene3D" id="1.10.510.10">
    <property type="entry name" value="Transferase(Phosphotransferase) domain 1"/>
    <property type="match status" value="1"/>
</dbReference>
<feature type="binding site" evidence="4">
    <location>
        <position position="170"/>
    </location>
    <ligand>
        <name>ATP</name>
        <dbReference type="ChEBI" id="CHEBI:30616"/>
    </ligand>
</feature>
<evidence type="ECO:0000259" key="5">
    <source>
        <dbReference type="PROSITE" id="PS50011"/>
    </source>
</evidence>
<proteinExistence type="predicted"/>
<organism evidence="6 7">
    <name type="scientific">Aspergillus udagawae</name>
    <dbReference type="NCBI Taxonomy" id="91492"/>
    <lineage>
        <taxon>Eukaryota</taxon>
        <taxon>Fungi</taxon>
        <taxon>Dikarya</taxon>
        <taxon>Ascomycota</taxon>
        <taxon>Pezizomycotina</taxon>
        <taxon>Eurotiomycetes</taxon>
        <taxon>Eurotiomycetidae</taxon>
        <taxon>Eurotiales</taxon>
        <taxon>Aspergillaceae</taxon>
        <taxon>Aspergillus</taxon>
        <taxon>Aspergillus subgen. Fumigati</taxon>
    </lineage>
</organism>
<dbReference type="Pfam" id="PF12796">
    <property type="entry name" value="Ank_2"/>
    <property type="match status" value="1"/>
</dbReference>
<dbReference type="PROSITE" id="PS50088">
    <property type="entry name" value="ANK_REPEAT"/>
    <property type="match status" value="1"/>
</dbReference>
<dbReference type="InterPro" id="IPR017441">
    <property type="entry name" value="Protein_kinase_ATP_BS"/>
</dbReference>
<dbReference type="Proteomes" id="UP000465221">
    <property type="component" value="Unassembled WGS sequence"/>
</dbReference>
<comment type="caution">
    <text evidence="6">The sequence shown here is derived from an EMBL/GenBank/DDBJ whole genome shotgun (WGS) entry which is preliminary data.</text>
</comment>
<evidence type="ECO:0000256" key="1">
    <source>
        <dbReference type="ARBA" id="ARBA00022741"/>
    </source>
</evidence>
<dbReference type="Gene3D" id="1.25.40.20">
    <property type="entry name" value="Ankyrin repeat-containing domain"/>
    <property type="match status" value="1"/>
</dbReference>
<dbReference type="PROSITE" id="PS50011">
    <property type="entry name" value="PROTEIN_KINASE_DOM"/>
    <property type="match status" value="1"/>
</dbReference>